<keyword evidence="2 7" id="KW-0813">Transport</keyword>
<feature type="transmembrane region" description="Helical" evidence="7">
    <location>
        <begin position="198"/>
        <end position="220"/>
    </location>
</feature>
<feature type="transmembrane region" description="Helical" evidence="7">
    <location>
        <begin position="84"/>
        <end position="111"/>
    </location>
</feature>
<organism evidence="9 10">
    <name type="scientific">Candidatus Borkfalkia ceftriaxoniphila</name>
    <dbReference type="NCBI Taxonomy" id="2508949"/>
    <lineage>
        <taxon>Bacteria</taxon>
        <taxon>Bacillati</taxon>
        <taxon>Bacillota</taxon>
        <taxon>Clostridia</taxon>
        <taxon>Christensenellales</taxon>
        <taxon>Christensenellaceae</taxon>
        <taxon>Candidatus Borkfalkia</taxon>
    </lineage>
</organism>
<evidence type="ECO:0000313" key="10">
    <source>
        <dbReference type="Proteomes" id="UP000291269"/>
    </source>
</evidence>
<accession>A0A4Q2K8K7</accession>
<evidence type="ECO:0000256" key="3">
    <source>
        <dbReference type="ARBA" id="ARBA00022475"/>
    </source>
</evidence>
<keyword evidence="6 7" id="KW-0472">Membrane</keyword>
<evidence type="ECO:0000259" key="8">
    <source>
        <dbReference type="PROSITE" id="PS50928"/>
    </source>
</evidence>
<gene>
    <name evidence="9" type="ORF">ESZ91_00675</name>
</gene>
<dbReference type="Proteomes" id="UP000291269">
    <property type="component" value="Unassembled WGS sequence"/>
</dbReference>
<dbReference type="GO" id="GO:0005886">
    <property type="term" value="C:plasma membrane"/>
    <property type="evidence" value="ECO:0007669"/>
    <property type="project" value="UniProtKB-SubCell"/>
</dbReference>
<dbReference type="InterPro" id="IPR000515">
    <property type="entry name" value="MetI-like"/>
</dbReference>
<keyword evidence="5 7" id="KW-1133">Transmembrane helix</keyword>
<comment type="similarity">
    <text evidence="7">Belongs to the binding-protein-dependent transport system permease family.</text>
</comment>
<dbReference type="SUPFAM" id="SSF161098">
    <property type="entry name" value="MetI-like"/>
    <property type="match status" value="1"/>
</dbReference>
<evidence type="ECO:0000256" key="6">
    <source>
        <dbReference type="ARBA" id="ARBA00023136"/>
    </source>
</evidence>
<feature type="domain" description="ABC transmembrane type-1" evidence="8">
    <location>
        <begin position="85"/>
        <end position="280"/>
    </location>
</feature>
<dbReference type="PROSITE" id="PS50928">
    <property type="entry name" value="ABC_TM1"/>
    <property type="match status" value="1"/>
</dbReference>
<dbReference type="Gene3D" id="1.10.3720.10">
    <property type="entry name" value="MetI-like"/>
    <property type="match status" value="1"/>
</dbReference>
<dbReference type="RefSeq" id="WP_129223106.1">
    <property type="nucleotide sequence ID" value="NZ_SDOZ01000002.1"/>
</dbReference>
<dbReference type="PANTHER" id="PTHR43744">
    <property type="entry name" value="ABC TRANSPORTER PERMEASE PROTEIN MG189-RELATED-RELATED"/>
    <property type="match status" value="1"/>
</dbReference>
<dbReference type="CDD" id="cd06261">
    <property type="entry name" value="TM_PBP2"/>
    <property type="match status" value="1"/>
</dbReference>
<feature type="transmembrane region" description="Helical" evidence="7">
    <location>
        <begin position="120"/>
        <end position="141"/>
    </location>
</feature>
<dbReference type="GO" id="GO:0055085">
    <property type="term" value="P:transmembrane transport"/>
    <property type="evidence" value="ECO:0007669"/>
    <property type="project" value="InterPro"/>
</dbReference>
<evidence type="ECO:0000313" key="9">
    <source>
        <dbReference type="EMBL" id="RXZ60935.1"/>
    </source>
</evidence>
<keyword evidence="3" id="KW-1003">Cell membrane</keyword>
<dbReference type="PANTHER" id="PTHR43744:SF8">
    <property type="entry name" value="SN-GLYCEROL-3-PHOSPHATE TRANSPORT SYSTEM PERMEASE PROTEIN UGPE"/>
    <property type="match status" value="1"/>
</dbReference>
<protein>
    <submittedName>
        <fullName evidence="9">Carbohydrate ABC transporter permease</fullName>
    </submittedName>
</protein>
<evidence type="ECO:0000256" key="1">
    <source>
        <dbReference type="ARBA" id="ARBA00004651"/>
    </source>
</evidence>
<feature type="transmembrane region" description="Helical" evidence="7">
    <location>
        <begin position="28"/>
        <end position="48"/>
    </location>
</feature>
<evidence type="ECO:0000256" key="4">
    <source>
        <dbReference type="ARBA" id="ARBA00022692"/>
    </source>
</evidence>
<feature type="transmembrane region" description="Helical" evidence="7">
    <location>
        <begin position="256"/>
        <end position="280"/>
    </location>
</feature>
<evidence type="ECO:0000256" key="2">
    <source>
        <dbReference type="ARBA" id="ARBA00022448"/>
    </source>
</evidence>
<dbReference type="AlphaFoldDB" id="A0A4Q2K8K7"/>
<sequence length="295" mass="33191">MDSVLTVVNDDLRANRHSKRLAAVKQGIAHLCILILLFFVVVPIYFLIVKSLKSPEQETMHPFSVSFPLIWENYSLAWLFVKDYILNTVVIALCQTFGVLLVCSCASYAFVRYKFPFKNVLFIIILSFMMVPGILTLIPQYQMVLNVFNLKNSYFGVILPAIAGAVPMGIFLLNTFFSGLPKDLFEAAELDGASKFRQYLIVALPLSVPILATLGIMQLLSAWNDLLWPQLILQDERMHTITIGLAPFTESYYNDFLSLGVPFAGYVIVSIPLLVIFFFASKQFIRGLTSGAFKM</sequence>
<dbReference type="EMBL" id="SDOZ01000002">
    <property type="protein sequence ID" value="RXZ60935.1"/>
    <property type="molecule type" value="Genomic_DNA"/>
</dbReference>
<reference evidence="9 10" key="1">
    <citation type="journal article" date="2019" name="Gut">
        <title>Antibiotics-induced monodominance of a novel gut bacterial order.</title>
        <authorList>
            <person name="Hildebrand F."/>
            <person name="Moitinho-Silva L."/>
            <person name="Blasche S."/>
            <person name="Jahn M.T."/>
            <person name="Gossmann T.I."/>
            <person name="Heuerta-Cepas J."/>
            <person name="Hercog R."/>
            <person name="Luetge M."/>
            <person name="Bahram M."/>
            <person name="Pryszlak A."/>
            <person name="Alves R.J."/>
            <person name="Waszak S.M."/>
            <person name="Zhu A."/>
            <person name="Ye L."/>
            <person name="Costea P.I."/>
            <person name="Aalvink S."/>
            <person name="Belzer C."/>
            <person name="Forslund S.K."/>
            <person name="Sunagawa S."/>
            <person name="Hentschel U."/>
            <person name="Merten C."/>
            <person name="Patil K.R."/>
            <person name="Benes V."/>
            <person name="Bork P."/>
        </authorList>
    </citation>
    <scope>NUCLEOTIDE SEQUENCE [LARGE SCALE GENOMIC DNA]</scope>
    <source>
        <strain evidence="9 10">HDS1380</strain>
    </source>
</reference>
<dbReference type="InterPro" id="IPR035906">
    <property type="entry name" value="MetI-like_sf"/>
</dbReference>
<keyword evidence="10" id="KW-1185">Reference proteome</keyword>
<proteinExistence type="inferred from homology"/>
<keyword evidence="4 7" id="KW-0812">Transmembrane</keyword>
<comment type="subcellular location">
    <subcellularLocation>
        <location evidence="1 7">Cell membrane</location>
        <topology evidence="1 7">Multi-pass membrane protein</topology>
    </subcellularLocation>
</comment>
<comment type="caution">
    <text evidence="9">The sequence shown here is derived from an EMBL/GenBank/DDBJ whole genome shotgun (WGS) entry which is preliminary data.</text>
</comment>
<feature type="transmembrane region" description="Helical" evidence="7">
    <location>
        <begin position="153"/>
        <end position="177"/>
    </location>
</feature>
<dbReference type="Pfam" id="PF00528">
    <property type="entry name" value="BPD_transp_1"/>
    <property type="match status" value="1"/>
</dbReference>
<dbReference type="OrthoDB" id="9787837at2"/>
<evidence type="ECO:0000256" key="5">
    <source>
        <dbReference type="ARBA" id="ARBA00022989"/>
    </source>
</evidence>
<evidence type="ECO:0000256" key="7">
    <source>
        <dbReference type="RuleBase" id="RU363032"/>
    </source>
</evidence>
<name>A0A4Q2K8K7_9FIRM</name>